<dbReference type="InterPro" id="IPR039525">
    <property type="entry name" value="RNF126-like_zinc-ribbon"/>
</dbReference>
<dbReference type="Pfam" id="PF14369">
    <property type="entry name" value="Zn_ribbon_19"/>
    <property type="match status" value="1"/>
</dbReference>
<accession>A0ABR0MEX5</accession>
<proteinExistence type="predicted"/>
<dbReference type="EMBL" id="JARKNE010000013">
    <property type="protein sequence ID" value="KAK5771774.1"/>
    <property type="molecule type" value="Genomic_DNA"/>
</dbReference>
<evidence type="ECO:0000313" key="10">
    <source>
        <dbReference type="Proteomes" id="UP001358586"/>
    </source>
</evidence>
<keyword evidence="3" id="KW-0808">Transferase</keyword>
<evidence type="ECO:0000256" key="2">
    <source>
        <dbReference type="ARBA" id="ARBA00012483"/>
    </source>
</evidence>
<keyword evidence="6" id="KW-0833">Ubl conjugation pathway</keyword>
<evidence type="ECO:0000256" key="3">
    <source>
        <dbReference type="ARBA" id="ARBA00022679"/>
    </source>
</evidence>
<evidence type="ECO:0000256" key="4">
    <source>
        <dbReference type="ARBA" id="ARBA00022723"/>
    </source>
</evidence>
<sequence length="88" mass="9807">MGDRQAGRYWCYMCSRVANPTTEPEIQCPLCDSGFLEEVGSIRSRSNTNHAAIDTESPNSLTLGSNRAWFDWFIITAAYRKQGPSNTG</sequence>
<evidence type="ECO:0000256" key="5">
    <source>
        <dbReference type="ARBA" id="ARBA00022771"/>
    </source>
</evidence>
<protein>
    <recommendedName>
        <fullName evidence="2">RING-type E3 ubiquitin transferase</fullName>
        <ecNumber evidence="2">2.3.2.27</ecNumber>
    </recommendedName>
</protein>
<keyword evidence="10" id="KW-1185">Reference proteome</keyword>
<feature type="domain" description="E3 ubiquitin-protein ligase RNF126-like zinc-ribbon" evidence="8">
    <location>
        <begin position="8"/>
        <end position="39"/>
    </location>
</feature>
<gene>
    <name evidence="9" type="ORF">PVK06_048016</name>
</gene>
<dbReference type="Proteomes" id="UP001358586">
    <property type="component" value="Chromosome 13"/>
</dbReference>
<reference evidence="9 10" key="1">
    <citation type="submission" date="2023-03" db="EMBL/GenBank/DDBJ databases">
        <title>WGS of Gossypium arboreum.</title>
        <authorList>
            <person name="Yu D."/>
        </authorList>
    </citation>
    <scope>NUCLEOTIDE SEQUENCE [LARGE SCALE GENOMIC DNA]</scope>
    <source>
        <tissue evidence="9">Leaf</tissue>
    </source>
</reference>
<evidence type="ECO:0000256" key="7">
    <source>
        <dbReference type="ARBA" id="ARBA00022833"/>
    </source>
</evidence>
<dbReference type="EC" id="2.3.2.27" evidence="2"/>
<comment type="caution">
    <text evidence="9">The sequence shown here is derived from an EMBL/GenBank/DDBJ whole genome shotgun (WGS) entry which is preliminary data.</text>
</comment>
<evidence type="ECO:0000256" key="6">
    <source>
        <dbReference type="ARBA" id="ARBA00022786"/>
    </source>
</evidence>
<name>A0ABR0MEX5_GOSAR</name>
<evidence type="ECO:0000256" key="1">
    <source>
        <dbReference type="ARBA" id="ARBA00000900"/>
    </source>
</evidence>
<keyword evidence="5" id="KW-0863">Zinc-finger</keyword>
<keyword evidence="7" id="KW-0862">Zinc</keyword>
<organism evidence="9 10">
    <name type="scientific">Gossypium arboreum</name>
    <name type="common">Tree cotton</name>
    <name type="synonym">Gossypium nanking</name>
    <dbReference type="NCBI Taxonomy" id="29729"/>
    <lineage>
        <taxon>Eukaryota</taxon>
        <taxon>Viridiplantae</taxon>
        <taxon>Streptophyta</taxon>
        <taxon>Embryophyta</taxon>
        <taxon>Tracheophyta</taxon>
        <taxon>Spermatophyta</taxon>
        <taxon>Magnoliopsida</taxon>
        <taxon>eudicotyledons</taxon>
        <taxon>Gunneridae</taxon>
        <taxon>Pentapetalae</taxon>
        <taxon>rosids</taxon>
        <taxon>malvids</taxon>
        <taxon>Malvales</taxon>
        <taxon>Malvaceae</taxon>
        <taxon>Malvoideae</taxon>
        <taxon>Gossypium</taxon>
    </lineage>
</organism>
<comment type="catalytic activity">
    <reaction evidence="1">
        <text>S-ubiquitinyl-[E2 ubiquitin-conjugating enzyme]-L-cysteine + [acceptor protein]-L-lysine = [E2 ubiquitin-conjugating enzyme]-L-cysteine + N(6)-ubiquitinyl-[acceptor protein]-L-lysine.</text>
        <dbReference type="EC" id="2.3.2.27"/>
    </reaction>
</comment>
<keyword evidence="4" id="KW-0479">Metal-binding</keyword>
<evidence type="ECO:0000313" key="9">
    <source>
        <dbReference type="EMBL" id="KAK5771774.1"/>
    </source>
</evidence>
<evidence type="ECO:0000259" key="8">
    <source>
        <dbReference type="Pfam" id="PF14369"/>
    </source>
</evidence>